<evidence type="ECO:0000256" key="1">
    <source>
        <dbReference type="SAM" id="MobiDB-lite"/>
    </source>
</evidence>
<dbReference type="PROSITE" id="PS51257">
    <property type="entry name" value="PROKAR_LIPOPROTEIN"/>
    <property type="match status" value="1"/>
</dbReference>
<proteinExistence type="predicted"/>
<feature type="compositionally biased region" description="Acidic residues" evidence="1">
    <location>
        <begin position="56"/>
        <end position="65"/>
    </location>
</feature>
<feature type="compositionally biased region" description="Basic and acidic residues" evidence="1">
    <location>
        <begin position="45"/>
        <end position="55"/>
    </location>
</feature>
<dbReference type="EMBL" id="CP081297">
    <property type="protein sequence ID" value="QZD86777.1"/>
    <property type="molecule type" value="Genomic_DNA"/>
</dbReference>
<evidence type="ECO:0000313" key="2">
    <source>
        <dbReference type="EMBL" id="QZD86777.1"/>
    </source>
</evidence>
<accession>A0ABX8ZCS8</accession>
<gene>
    <name evidence="2" type="ORF">K3166_11295</name>
</gene>
<dbReference type="RefSeq" id="WP_221422319.1">
    <property type="nucleotide sequence ID" value="NZ_CP081297.1"/>
</dbReference>
<keyword evidence="3" id="KW-1185">Reference proteome</keyword>
<sequence length="65" mass="6976">MKRLTASTCILTLTLSACSDSAEAPIDPVSAQEAQALEDAASMLDEQRLPDRQIEEDSQPSAPEE</sequence>
<organism evidence="2 3">
    <name type="scientific">Qipengyuania psychrotolerans</name>
    <dbReference type="NCBI Taxonomy" id="2867238"/>
    <lineage>
        <taxon>Bacteria</taxon>
        <taxon>Pseudomonadati</taxon>
        <taxon>Pseudomonadota</taxon>
        <taxon>Alphaproteobacteria</taxon>
        <taxon>Sphingomonadales</taxon>
        <taxon>Erythrobacteraceae</taxon>
        <taxon>Qipengyuania</taxon>
    </lineage>
</organism>
<reference evidence="2 3" key="1">
    <citation type="submission" date="2021-08" db="EMBL/GenBank/DDBJ databases">
        <title>Comparative Genomics Analysis of the Genus Qipengyuania Reveals Extensive Genetic Diversity and Metabolic Versatility, Including the Description of Fifteen Novel Species.</title>
        <authorList>
            <person name="Liu Y."/>
        </authorList>
    </citation>
    <scope>NUCLEOTIDE SEQUENCE [LARGE SCALE GENOMIC DNA]</scope>
    <source>
        <strain evidence="2 3">1XM2-8</strain>
    </source>
</reference>
<feature type="region of interest" description="Disordered" evidence="1">
    <location>
        <begin position="45"/>
        <end position="65"/>
    </location>
</feature>
<protein>
    <recommendedName>
        <fullName evidence="4">Secreted protein</fullName>
    </recommendedName>
</protein>
<dbReference type="Proteomes" id="UP000824280">
    <property type="component" value="Chromosome"/>
</dbReference>
<name>A0ABX8ZCS8_9SPHN</name>
<evidence type="ECO:0000313" key="3">
    <source>
        <dbReference type="Proteomes" id="UP000824280"/>
    </source>
</evidence>
<evidence type="ECO:0008006" key="4">
    <source>
        <dbReference type="Google" id="ProtNLM"/>
    </source>
</evidence>